<dbReference type="RefSeq" id="WP_144573267.1">
    <property type="nucleotide sequence ID" value="NZ_VLKG01000016.1"/>
</dbReference>
<keyword evidence="3" id="KW-1185">Reference proteome</keyword>
<dbReference type="Gene3D" id="3.40.50.150">
    <property type="entry name" value="Vaccinia Virus protein VP39"/>
    <property type="match status" value="1"/>
</dbReference>
<dbReference type="InterPro" id="IPR029063">
    <property type="entry name" value="SAM-dependent_MTases_sf"/>
</dbReference>
<evidence type="ECO:0000256" key="1">
    <source>
        <dbReference type="ARBA" id="ARBA00022679"/>
    </source>
</evidence>
<organism evidence="2 3">
    <name type="scientific">Azomonas agilis</name>
    <dbReference type="NCBI Taxonomy" id="116849"/>
    <lineage>
        <taxon>Bacteria</taxon>
        <taxon>Pseudomonadati</taxon>
        <taxon>Pseudomonadota</taxon>
        <taxon>Gammaproteobacteria</taxon>
        <taxon>Pseudomonadales</taxon>
        <taxon>Pseudomonadaceae</taxon>
        <taxon>Azomonas</taxon>
    </lineage>
</organism>
<dbReference type="Proteomes" id="UP000319627">
    <property type="component" value="Unassembled WGS sequence"/>
</dbReference>
<dbReference type="Pfam" id="PF13489">
    <property type="entry name" value="Methyltransf_23"/>
    <property type="match status" value="1"/>
</dbReference>
<accession>A0A562HYS4</accession>
<evidence type="ECO:0000313" key="2">
    <source>
        <dbReference type="EMBL" id="TWH63937.1"/>
    </source>
</evidence>
<dbReference type="AlphaFoldDB" id="A0A562HYS4"/>
<comment type="caution">
    <text evidence="2">The sequence shown here is derived from an EMBL/GenBank/DDBJ whole genome shotgun (WGS) entry which is preliminary data.</text>
</comment>
<protein>
    <submittedName>
        <fullName evidence="2">Methyltransferase family protein</fullName>
    </submittedName>
</protein>
<sequence>MSEYFNQKAATWDQQSHRVARAQEVAQKIKQQTMLPAQYRALDFGCGTGLLGLNFADSAAELVLADTATGMLEQVEHKITQQALTNTHSLNLEHQPLQGGFDLIFSLMVLHHIEDYPATVKLLSQHLNPRGYLCLADLEAEDGSFHAPKIVPHNGFQRTDLEEVYRANGITPSHYSTAFVIDKTIDGLERAYPVFLLIGQKL</sequence>
<dbReference type="PANTHER" id="PTHR43861">
    <property type="entry name" value="TRANS-ACONITATE 2-METHYLTRANSFERASE-RELATED"/>
    <property type="match status" value="1"/>
</dbReference>
<dbReference type="GO" id="GO:0008168">
    <property type="term" value="F:methyltransferase activity"/>
    <property type="evidence" value="ECO:0007669"/>
    <property type="project" value="UniProtKB-KW"/>
</dbReference>
<keyword evidence="1 2" id="KW-0808">Transferase</keyword>
<reference evidence="2 3" key="1">
    <citation type="submission" date="2019-07" db="EMBL/GenBank/DDBJ databases">
        <title>Genomic Encyclopedia of Type Strains, Phase I: the one thousand microbial genomes (KMG-I) project.</title>
        <authorList>
            <person name="Kyrpides N."/>
        </authorList>
    </citation>
    <scope>NUCLEOTIDE SEQUENCE [LARGE SCALE GENOMIC DNA]</scope>
    <source>
        <strain evidence="2 3">DSM 375</strain>
    </source>
</reference>
<dbReference type="PANTHER" id="PTHR43861:SF3">
    <property type="entry name" value="PUTATIVE (AFU_ORTHOLOGUE AFUA_2G14390)-RELATED"/>
    <property type="match status" value="1"/>
</dbReference>
<proteinExistence type="predicted"/>
<dbReference type="GO" id="GO:0032259">
    <property type="term" value="P:methylation"/>
    <property type="evidence" value="ECO:0007669"/>
    <property type="project" value="UniProtKB-KW"/>
</dbReference>
<dbReference type="CDD" id="cd02440">
    <property type="entry name" value="AdoMet_MTases"/>
    <property type="match status" value="1"/>
</dbReference>
<gene>
    <name evidence="2" type="ORF">LX59_03001</name>
</gene>
<evidence type="ECO:0000313" key="3">
    <source>
        <dbReference type="Proteomes" id="UP000319627"/>
    </source>
</evidence>
<dbReference type="EMBL" id="VLKG01000016">
    <property type="protein sequence ID" value="TWH63937.1"/>
    <property type="molecule type" value="Genomic_DNA"/>
</dbReference>
<keyword evidence="2" id="KW-0489">Methyltransferase</keyword>
<name>A0A562HYS4_9GAMM</name>
<dbReference type="SUPFAM" id="SSF53335">
    <property type="entry name" value="S-adenosyl-L-methionine-dependent methyltransferases"/>
    <property type="match status" value="1"/>
</dbReference>
<dbReference type="OrthoDB" id="9797252at2"/>